<dbReference type="Gene3D" id="1.10.630.10">
    <property type="entry name" value="Cytochrome P450"/>
    <property type="match status" value="1"/>
</dbReference>
<gene>
    <name evidence="4" type="ORF">SRIMR7_39840</name>
</gene>
<dbReference type="PANTHER" id="PTHR46696">
    <property type="entry name" value="P450, PUTATIVE (EUROFUNG)-RELATED"/>
    <property type="match status" value="1"/>
</dbReference>
<dbReference type="EC" id="1.14.-.-" evidence="4"/>
<dbReference type="EMBL" id="CP094298">
    <property type="protein sequence ID" value="UNZ08323.1"/>
    <property type="molecule type" value="Genomic_DNA"/>
</dbReference>
<accession>A0ABY3ZDV9</accession>
<dbReference type="GO" id="GO:0016491">
    <property type="term" value="F:oxidoreductase activity"/>
    <property type="evidence" value="ECO:0007669"/>
    <property type="project" value="UniProtKB-KW"/>
</dbReference>
<reference evidence="4 5" key="1">
    <citation type="submission" date="2022-03" db="EMBL/GenBank/DDBJ databases">
        <title>Complete genome of Streptomyces rimosus ssp. rimosus R7 (=ATCC 10970).</title>
        <authorList>
            <person name="Beganovic S."/>
            <person name="Ruckert C."/>
            <person name="Busche T."/>
            <person name="Kalinowski J."/>
            <person name="Wittmann C."/>
        </authorList>
    </citation>
    <scope>NUCLEOTIDE SEQUENCE [LARGE SCALE GENOMIC DNA]</scope>
    <source>
        <strain evidence="4 5">R7</strain>
    </source>
</reference>
<dbReference type="PRINTS" id="PR00359">
    <property type="entry name" value="BP450"/>
</dbReference>
<feature type="compositionally biased region" description="Polar residues" evidence="3">
    <location>
        <begin position="1"/>
        <end position="12"/>
    </location>
</feature>
<evidence type="ECO:0000313" key="5">
    <source>
        <dbReference type="Proteomes" id="UP000829494"/>
    </source>
</evidence>
<dbReference type="InterPro" id="IPR001128">
    <property type="entry name" value="Cyt_P450"/>
</dbReference>
<dbReference type="InterPro" id="IPR002397">
    <property type="entry name" value="Cyt_P450_B"/>
</dbReference>
<organism evidence="4 5">
    <name type="scientific">Streptomyces rimosus subsp. rimosus</name>
    <dbReference type="NCBI Taxonomy" id="132474"/>
    <lineage>
        <taxon>Bacteria</taxon>
        <taxon>Bacillati</taxon>
        <taxon>Actinomycetota</taxon>
        <taxon>Actinomycetes</taxon>
        <taxon>Kitasatosporales</taxon>
        <taxon>Streptomycetaceae</taxon>
        <taxon>Streptomyces</taxon>
    </lineage>
</organism>
<dbReference type="RefSeq" id="WP_003980657.1">
    <property type="nucleotide sequence ID" value="NZ_CP043497.1"/>
</dbReference>
<evidence type="ECO:0000313" key="4">
    <source>
        <dbReference type="EMBL" id="UNZ08323.1"/>
    </source>
</evidence>
<dbReference type="InterPro" id="IPR036396">
    <property type="entry name" value="Cyt_P450_sf"/>
</dbReference>
<dbReference type="SUPFAM" id="SSF48264">
    <property type="entry name" value="Cytochrome P450"/>
    <property type="match status" value="1"/>
</dbReference>
<keyword evidence="2" id="KW-0503">Monooxygenase</keyword>
<dbReference type="Pfam" id="PF00067">
    <property type="entry name" value="p450"/>
    <property type="match status" value="1"/>
</dbReference>
<comment type="similarity">
    <text evidence="1 2">Belongs to the cytochrome P450 family.</text>
</comment>
<dbReference type="Proteomes" id="UP000829494">
    <property type="component" value="Chromosome"/>
</dbReference>
<keyword evidence="2" id="KW-0479">Metal-binding</keyword>
<feature type="region of interest" description="Disordered" evidence="3">
    <location>
        <begin position="1"/>
        <end position="22"/>
    </location>
</feature>
<evidence type="ECO:0000256" key="1">
    <source>
        <dbReference type="ARBA" id="ARBA00010617"/>
    </source>
</evidence>
<dbReference type="CDD" id="cd11030">
    <property type="entry name" value="CYP105-like"/>
    <property type="match status" value="1"/>
</dbReference>
<keyword evidence="2 4" id="KW-0560">Oxidoreductase</keyword>
<keyword evidence="2" id="KW-0408">Iron</keyword>
<dbReference type="GeneID" id="66852526"/>
<evidence type="ECO:0000256" key="3">
    <source>
        <dbReference type="SAM" id="MobiDB-lite"/>
    </source>
</evidence>
<dbReference type="InterPro" id="IPR017972">
    <property type="entry name" value="Cyt_P450_CS"/>
</dbReference>
<dbReference type="PROSITE" id="PS00086">
    <property type="entry name" value="CYTOCHROME_P450"/>
    <property type="match status" value="1"/>
</dbReference>
<keyword evidence="2" id="KW-0349">Heme</keyword>
<evidence type="ECO:0000256" key="2">
    <source>
        <dbReference type="RuleBase" id="RU000461"/>
    </source>
</evidence>
<dbReference type="PANTHER" id="PTHR46696:SF1">
    <property type="entry name" value="CYTOCHROME P450 YJIB-RELATED"/>
    <property type="match status" value="1"/>
</dbReference>
<sequence length="409" mass="45266">MTQPDTRTNQPDTGPGRPEQIPAHLRRDRFDPVPELRRQVREAPLVVADVEFGLFGRVKWVATGEAEIREVLGDLKRFSSRLPDDGQDTSGARAAPGNLLQCDPPDHTRLRRMVAPEFTARRTRRLEPRITAIVEECLDIMERVGPPTDFMRNFAWPVAGLITCELLGIPRDDRAELSRYLDIAQDESAPPEQQTAVGKAYWAYMVRLAKRQRRSPGDGLFGHVVREHGADIGDDELAGVGATFVSDGFLQVSSMLGLGALALLDHPGQLRLLRERPELIDRAVEELLRYVTVIHTVSPRTALEDVTIGNQVIKAGEMVACSLFAVNRAQGGPGADAFDITRESAPHLAFGHGMHHCVAAPLVKLEMRIAYPALLRRFPGLRPAVAPDGIRFRSAQTRQFSLDALPVAW</sequence>
<keyword evidence="5" id="KW-1185">Reference proteome</keyword>
<protein>
    <submittedName>
        <fullName evidence="4">Cytochrome P450 165B3</fullName>
        <ecNumber evidence="4">1.14.-.-</ecNumber>
    </submittedName>
</protein>
<name>A0ABY3ZDV9_STRRM</name>
<feature type="region of interest" description="Disordered" evidence="3">
    <location>
        <begin position="79"/>
        <end position="103"/>
    </location>
</feature>
<proteinExistence type="inferred from homology"/>